<dbReference type="HOGENOM" id="CLU_010480_0_1_1"/>
<gene>
    <name evidence="5" type="ORF">CTHT_0007420</name>
</gene>
<feature type="compositionally biased region" description="Low complexity" evidence="2">
    <location>
        <begin position="823"/>
        <end position="836"/>
    </location>
</feature>
<dbReference type="InterPro" id="IPR058650">
    <property type="entry name" value="Msy1/2-like"/>
</dbReference>
<proteinExistence type="predicted"/>
<dbReference type="STRING" id="759272.G0RYP5"/>
<feature type="transmembrane region" description="Helical" evidence="3">
    <location>
        <begin position="229"/>
        <end position="249"/>
    </location>
</feature>
<keyword evidence="3" id="KW-0812">Transmembrane</keyword>
<dbReference type="GO" id="GO:0016020">
    <property type="term" value="C:membrane"/>
    <property type="evidence" value="ECO:0007669"/>
    <property type="project" value="InterPro"/>
</dbReference>
<name>G0RYP5_CHATD</name>
<dbReference type="EMBL" id="GL988032">
    <property type="protein sequence ID" value="EGS24031.1"/>
    <property type="molecule type" value="Genomic_DNA"/>
</dbReference>
<feature type="transmembrane region" description="Helical" evidence="3">
    <location>
        <begin position="113"/>
        <end position="131"/>
    </location>
</feature>
<feature type="transmembrane region" description="Helical" evidence="3">
    <location>
        <begin position="459"/>
        <end position="484"/>
    </location>
</feature>
<protein>
    <recommendedName>
        <fullName evidence="4">EF-hand domain-containing protein</fullName>
    </recommendedName>
</protein>
<dbReference type="AlphaFoldDB" id="G0RYP5"/>
<organism evidence="6">
    <name type="scientific">Chaetomium thermophilum (strain DSM 1495 / CBS 144.50 / IMI 039719)</name>
    <name type="common">Thermochaetoides thermophila</name>
    <dbReference type="NCBI Taxonomy" id="759272"/>
    <lineage>
        <taxon>Eukaryota</taxon>
        <taxon>Fungi</taxon>
        <taxon>Dikarya</taxon>
        <taxon>Ascomycota</taxon>
        <taxon>Pezizomycotina</taxon>
        <taxon>Sordariomycetes</taxon>
        <taxon>Sordariomycetidae</taxon>
        <taxon>Sordariales</taxon>
        <taxon>Chaetomiaceae</taxon>
        <taxon>Thermochaetoides</taxon>
    </lineage>
</organism>
<dbReference type="GO" id="GO:0005509">
    <property type="term" value="F:calcium ion binding"/>
    <property type="evidence" value="ECO:0007669"/>
    <property type="project" value="InterPro"/>
</dbReference>
<dbReference type="GeneID" id="18254780"/>
<feature type="region of interest" description="Disordered" evidence="2">
    <location>
        <begin position="794"/>
        <end position="876"/>
    </location>
</feature>
<evidence type="ECO:0000313" key="5">
    <source>
        <dbReference type="EMBL" id="EGS24031.1"/>
    </source>
</evidence>
<dbReference type="Pfam" id="PF00924">
    <property type="entry name" value="MS_channel_2nd"/>
    <property type="match status" value="1"/>
</dbReference>
<dbReference type="GO" id="GO:0005262">
    <property type="term" value="F:calcium channel activity"/>
    <property type="evidence" value="ECO:0007669"/>
    <property type="project" value="TreeGrafter"/>
</dbReference>
<feature type="transmembrane region" description="Helical" evidence="3">
    <location>
        <begin position="203"/>
        <end position="223"/>
    </location>
</feature>
<sequence>MSLKSPRSPTHQGFRPLNSANNSRTEMHDIPLQPVRSNTSIRSRRGADDEKQGYFGPGPTQSNTNGPMVAGRRRIQKELKRAGSSDLNEEPASLNAMGRLYEKIVGFSVVTRYLVYVAPVALLLAAPLVVLPLTGDGDKDRIKLGDGKNHSLFQLFLWIEVSWLTLWAGKLVAHFLPGLFMFFCGVISAGTKKYATVLKGIEIPLSLFFWGLASWLSFKFMFLGANREWVTVVGRILLSLFLSSAVLLIEKSLVQLISITYHQRSFANRIQDSKRDIHLLSLMFDASRNLFPMYCDEFAEEDYIINGSLDIMLTGGKVSGKPMKLVGDMSRFGDKITSVFGNIASEITGKKVFNPNSAHSIVVEALERTRSSEALARRIWMSFVPEGKDTLTREDIIEAMGPSYREEAEESFDAIDADQNGDISLEEMVRKIVDIGKERKAIANSMKDISQALAAFDKVLLFVVFIICIIIFLAVFQSSFIGTLTTAGTALLSLSFVFAATTQEFLGSCIFLFVKHPYDVGDRVDIAGPEKEQLVVEKISLLYTVFTRIDKMQVVQIPNIVLNNLWIENVTRSKAMKETIDVNVSFDTSLEDIELLRQEMEKFVRAPENSRDFQPDLGISVGGVGDCDKLTLKIAIKHKSNWHNDAVRAARRNKFMCALTMALKRVPIYPPGGGSEPLGGPGNPSYSVAVSDEFAVSARKKAEQDKEAKRLANQLAEQTSASDSRSVHEQPTETPLERIPSANSPSALTTGFNLGRQESHTRGRRKPGESLPPTAVLGDDNAVSVGVTLTRTSSSISATRRDHRSFDIERNAGASPDWGSSNPYAGSSPSQQQQPNPYGPPIRQATEPAYLGVPSQQQGRDIIGGRQQGQQSPGRQ</sequence>
<dbReference type="PANTHER" id="PTHR31323">
    <property type="entry name" value="MECHANOSENSITIVE ION CHANNEL PROTEIN MSY2"/>
    <property type="match status" value="1"/>
</dbReference>
<keyword evidence="1" id="KW-0106">Calcium</keyword>
<dbReference type="InterPro" id="IPR002048">
    <property type="entry name" value="EF_hand_dom"/>
</dbReference>
<feature type="compositionally biased region" description="Basic and acidic residues" evidence="2">
    <location>
        <begin position="700"/>
        <end position="710"/>
    </location>
</feature>
<dbReference type="InterPro" id="IPR010920">
    <property type="entry name" value="LSM_dom_sf"/>
</dbReference>
<dbReference type="InterPro" id="IPR006685">
    <property type="entry name" value="MscS_channel_2nd"/>
</dbReference>
<dbReference type="PROSITE" id="PS50222">
    <property type="entry name" value="EF_HAND_2"/>
    <property type="match status" value="1"/>
</dbReference>
<feature type="domain" description="EF-hand" evidence="4">
    <location>
        <begin position="403"/>
        <end position="438"/>
    </location>
</feature>
<dbReference type="InterPro" id="IPR018247">
    <property type="entry name" value="EF_Hand_1_Ca_BS"/>
</dbReference>
<feature type="compositionally biased region" description="Polar residues" evidence="2">
    <location>
        <begin position="1"/>
        <end position="11"/>
    </location>
</feature>
<reference evidence="5 6" key="1">
    <citation type="journal article" date="2011" name="Cell">
        <title>Insight into structure and assembly of the nuclear pore complex by utilizing the genome of a eukaryotic thermophile.</title>
        <authorList>
            <person name="Amlacher S."/>
            <person name="Sarges P."/>
            <person name="Flemming D."/>
            <person name="van Noort V."/>
            <person name="Kunze R."/>
            <person name="Devos D.P."/>
            <person name="Arumugam M."/>
            <person name="Bork P."/>
            <person name="Hurt E."/>
        </authorList>
    </citation>
    <scope>NUCLEOTIDE SEQUENCE [LARGE SCALE GENOMIC DNA]</scope>
    <source>
        <strain evidence="6">DSM 1495 / CBS 144.50 / IMI 039719</strain>
    </source>
</reference>
<dbReference type="SUPFAM" id="SSF50182">
    <property type="entry name" value="Sm-like ribonucleoproteins"/>
    <property type="match status" value="1"/>
</dbReference>
<feature type="transmembrane region" description="Helical" evidence="3">
    <location>
        <begin position="175"/>
        <end position="191"/>
    </location>
</feature>
<feature type="compositionally biased region" description="Low complexity" evidence="2">
    <location>
        <begin position="855"/>
        <end position="876"/>
    </location>
</feature>
<dbReference type="GO" id="GO:0006874">
    <property type="term" value="P:intracellular calcium ion homeostasis"/>
    <property type="evidence" value="ECO:0007669"/>
    <property type="project" value="TreeGrafter"/>
</dbReference>
<dbReference type="KEGG" id="cthr:CTHT_0007420"/>
<feature type="region of interest" description="Disordered" evidence="2">
    <location>
        <begin position="699"/>
        <end position="779"/>
    </location>
</feature>
<evidence type="ECO:0000313" key="6">
    <source>
        <dbReference type="Proteomes" id="UP000008066"/>
    </source>
</evidence>
<keyword evidence="6" id="KW-1185">Reference proteome</keyword>
<dbReference type="Gene3D" id="1.10.238.10">
    <property type="entry name" value="EF-hand"/>
    <property type="match status" value="1"/>
</dbReference>
<dbReference type="PROSITE" id="PS00018">
    <property type="entry name" value="EF_HAND_1"/>
    <property type="match status" value="1"/>
</dbReference>
<dbReference type="Pfam" id="PF25886">
    <property type="entry name" value="Msy1"/>
    <property type="match status" value="1"/>
</dbReference>
<feature type="compositionally biased region" description="Polar residues" evidence="2">
    <location>
        <begin position="715"/>
        <end position="724"/>
    </location>
</feature>
<dbReference type="PANTHER" id="PTHR31323:SF14">
    <property type="entry name" value="MECHANOSENSITIVE ION CHANNEL PROTEIN MSY2"/>
    <property type="match status" value="1"/>
</dbReference>
<dbReference type="SUPFAM" id="SSF47473">
    <property type="entry name" value="EF-hand"/>
    <property type="match status" value="1"/>
</dbReference>
<feature type="region of interest" description="Disordered" evidence="2">
    <location>
        <begin position="1"/>
        <end position="69"/>
    </location>
</feature>
<evidence type="ECO:0000259" key="4">
    <source>
        <dbReference type="PROSITE" id="PS50222"/>
    </source>
</evidence>
<dbReference type="eggNOG" id="KOG4629">
    <property type="taxonomic scope" value="Eukaryota"/>
</dbReference>
<evidence type="ECO:0000256" key="3">
    <source>
        <dbReference type="SAM" id="Phobius"/>
    </source>
</evidence>
<dbReference type="RefSeq" id="XP_006691273.1">
    <property type="nucleotide sequence ID" value="XM_006691210.1"/>
</dbReference>
<evidence type="ECO:0000256" key="2">
    <source>
        <dbReference type="SAM" id="MobiDB-lite"/>
    </source>
</evidence>
<dbReference type="OrthoDB" id="544685at2759"/>
<dbReference type="OMA" id="HSMHDVD"/>
<feature type="compositionally biased region" description="Polar residues" evidence="2">
    <location>
        <begin position="741"/>
        <end position="752"/>
    </location>
</feature>
<keyword evidence="3" id="KW-1133">Transmembrane helix</keyword>
<dbReference type="InterPro" id="IPR011992">
    <property type="entry name" value="EF-hand-dom_pair"/>
</dbReference>
<accession>G0RYP5</accession>
<evidence type="ECO:0000256" key="1">
    <source>
        <dbReference type="ARBA" id="ARBA00022837"/>
    </source>
</evidence>
<dbReference type="Proteomes" id="UP000008066">
    <property type="component" value="Unassembled WGS sequence"/>
</dbReference>
<keyword evidence="3" id="KW-0472">Membrane</keyword>